<name>A0AAV4D2P0_9GAST</name>
<evidence type="ECO:0000313" key="2">
    <source>
        <dbReference type="EMBL" id="GFO38417.1"/>
    </source>
</evidence>
<dbReference type="Proteomes" id="UP000735302">
    <property type="component" value="Unassembled WGS sequence"/>
</dbReference>
<reference evidence="2 3" key="1">
    <citation type="journal article" date="2021" name="Elife">
        <title>Chloroplast acquisition without the gene transfer in kleptoplastic sea slugs, Plakobranchus ocellatus.</title>
        <authorList>
            <person name="Maeda T."/>
            <person name="Takahashi S."/>
            <person name="Yoshida T."/>
            <person name="Shimamura S."/>
            <person name="Takaki Y."/>
            <person name="Nagai Y."/>
            <person name="Toyoda A."/>
            <person name="Suzuki Y."/>
            <person name="Arimoto A."/>
            <person name="Ishii H."/>
            <person name="Satoh N."/>
            <person name="Nishiyama T."/>
            <person name="Hasebe M."/>
            <person name="Maruyama T."/>
            <person name="Minagawa J."/>
            <person name="Obokata J."/>
            <person name="Shigenobu S."/>
        </authorList>
    </citation>
    <scope>NUCLEOTIDE SEQUENCE [LARGE SCALE GENOMIC DNA]</scope>
</reference>
<dbReference type="InterPro" id="IPR043128">
    <property type="entry name" value="Rev_trsase/Diguanyl_cyclase"/>
</dbReference>
<accession>A0AAV4D2P0</accession>
<dbReference type="AlphaFoldDB" id="A0AAV4D2P0"/>
<dbReference type="PANTHER" id="PTHR24559">
    <property type="entry name" value="TRANSPOSON TY3-I GAG-POL POLYPROTEIN"/>
    <property type="match status" value="1"/>
</dbReference>
<gene>
    <name evidence="2" type="ORF">PoB_006492200</name>
</gene>
<evidence type="ECO:0000259" key="1">
    <source>
        <dbReference type="Pfam" id="PF00078"/>
    </source>
</evidence>
<feature type="domain" description="Reverse transcriptase" evidence="1">
    <location>
        <begin position="236"/>
        <end position="341"/>
    </location>
</feature>
<keyword evidence="3" id="KW-1185">Reference proteome</keyword>
<dbReference type="EMBL" id="BLXT01007309">
    <property type="protein sequence ID" value="GFO38417.1"/>
    <property type="molecule type" value="Genomic_DNA"/>
</dbReference>
<dbReference type="SUPFAM" id="SSF56672">
    <property type="entry name" value="DNA/RNA polymerases"/>
    <property type="match status" value="1"/>
</dbReference>
<sequence>MDKMLALLGDYRPCFFFRHIFLRLLPEAIPDPLANSSNSDNRAMANKVACRSIGNRLYLLVPPQVWIKCQTMHQLLQIFPNVQEKRKPGKRESGPALNSPSAGPLCFAGTSESKMTQLFVTGEKSKRRFLVDTGTQVSVKPASWADKVSGATGPKFTSCQRVSVYQFRSCSHRAHQQQVPEYSQRISRTLTVLRLQSTFSTGEVKHGVKHFIPTKGRPVFARARRLAPDKLASAKKEFLEMEKMARLAGKNIFSKINLVRGYHHIPVAPEDVPKTVVITPFGLWECLRMPFGLKCAAQSFQRRMDTVLQDIDCAFVYLDDILVASSSVQSHIDDLNAVFHRI</sequence>
<dbReference type="CDD" id="cd01647">
    <property type="entry name" value="RT_LTR"/>
    <property type="match status" value="1"/>
</dbReference>
<comment type="caution">
    <text evidence="2">The sequence shown here is derived from an EMBL/GenBank/DDBJ whole genome shotgun (WGS) entry which is preliminary data.</text>
</comment>
<dbReference type="InterPro" id="IPR043502">
    <property type="entry name" value="DNA/RNA_pol_sf"/>
</dbReference>
<dbReference type="InterPro" id="IPR053134">
    <property type="entry name" value="RNA-dir_DNA_polymerase"/>
</dbReference>
<dbReference type="PANTHER" id="PTHR24559:SF444">
    <property type="entry name" value="REVERSE TRANSCRIPTASE DOMAIN-CONTAINING PROTEIN"/>
    <property type="match status" value="1"/>
</dbReference>
<proteinExistence type="predicted"/>
<evidence type="ECO:0000313" key="3">
    <source>
        <dbReference type="Proteomes" id="UP000735302"/>
    </source>
</evidence>
<protein>
    <submittedName>
        <fullName evidence="2">Pol polyprotein</fullName>
    </submittedName>
</protein>
<dbReference type="Gene3D" id="3.10.10.10">
    <property type="entry name" value="HIV Type 1 Reverse Transcriptase, subunit A, domain 1"/>
    <property type="match status" value="1"/>
</dbReference>
<dbReference type="Pfam" id="PF00078">
    <property type="entry name" value="RVT_1"/>
    <property type="match status" value="1"/>
</dbReference>
<organism evidence="2 3">
    <name type="scientific">Plakobranchus ocellatus</name>
    <dbReference type="NCBI Taxonomy" id="259542"/>
    <lineage>
        <taxon>Eukaryota</taxon>
        <taxon>Metazoa</taxon>
        <taxon>Spiralia</taxon>
        <taxon>Lophotrochozoa</taxon>
        <taxon>Mollusca</taxon>
        <taxon>Gastropoda</taxon>
        <taxon>Heterobranchia</taxon>
        <taxon>Euthyneura</taxon>
        <taxon>Panpulmonata</taxon>
        <taxon>Sacoglossa</taxon>
        <taxon>Placobranchoidea</taxon>
        <taxon>Plakobranchidae</taxon>
        <taxon>Plakobranchus</taxon>
    </lineage>
</organism>
<dbReference type="InterPro" id="IPR000477">
    <property type="entry name" value="RT_dom"/>
</dbReference>
<dbReference type="Gene3D" id="3.30.70.270">
    <property type="match status" value="1"/>
</dbReference>